<dbReference type="GO" id="GO:0007096">
    <property type="term" value="P:regulation of exit from mitosis"/>
    <property type="evidence" value="ECO:0007669"/>
    <property type="project" value="InterPro"/>
</dbReference>
<dbReference type="RefSeq" id="XP_011498726.1">
    <property type="nucleotide sequence ID" value="XM_011500424.1"/>
</dbReference>
<dbReference type="InterPro" id="IPR053729">
    <property type="entry name" value="MAD2L1BP_domain_sf"/>
</dbReference>
<dbReference type="AlphaFoldDB" id="A0AAJ6YIL6"/>
<dbReference type="KEGG" id="csol:105362892"/>
<sequence>MLRTHRKPECHITVDLEEPLTGYACSQLIIEIVKYVMYQKQQIPLSCDSLIKLHATSKPTDRNFSSMQNLVDSLSNISNQLALQFTIDDCEVKEIVIVIGATIVSPKFYIVIELPPTILNSNIHLEYQHPFRKSLTTVMRSIIKSTEFQDEMIIPLGLTNTFVFVRKKDPYKISEFFIPKPQFSLSSQNTNSFRIKLNYNENNRLNCDCDNFIKVYHDSQNKIYLKKDYIEEKFNSEITYQWYQSKEVLKGFKFLI</sequence>
<reference evidence="2" key="1">
    <citation type="submission" date="2025-08" db="UniProtKB">
        <authorList>
            <consortium name="RefSeq"/>
        </authorList>
    </citation>
    <scope>IDENTIFICATION</scope>
</reference>
<accession>A0AAJ6YIL6</accession>
<dbReference type="Proteomes" id="UP000695007">
    <property type="component" value="Unplaced"/>
</dbReference>
<organism evidence="1 2">
    <name type="scientific">Ceratosolen solmsi marchali</name>
    <dbReference type="NCBI Taxonomy" id="326594"/>
    <lineage>
        <taxon>Eukaryota</taxon>
        <taxon>Metazoa</taxon>
        <taxon>Ecdysozoa</taxon>
        <taxon>Arthropoda</taxon>
        <taxon>Hexapoda</taxon>
        <taxon>Insecta</taxon>
        <taxon>Pterygota</taxon>
        <taxon>Neoptera</taxon>
        <taxon>Endopterygota</taxon>
        <taxon>Hymenoptera</taxon>
        <taxon>Apocrita</taxon>
        <taxon>Proctotrupomorpha</taxon>
        <taxon>Chalcidoidea</taxon>
        <taxon>Agaonidae</taxon>
        <taxon>Agaoninae</taxon>
        <taxon>Ceratosolen</taxon>
    </lineage>
</organism>
<dbReference type="Gene3D" id="3.30.900.20">
    <property type="match status" value="1"/>
</dbReference>
<name>A0AAJ6YIL6_9HYME</name>
<dbReference type="GO" id="GO:0005634">
    <property type="term" value="C:nucleus"/>
    <property type="evidence" value="ECO:0007669"/>
    <property type="project" value="InterPro"/>
</dbReference>
<evidence type="ECO:0000313" key="2">
    <source>
        <dbReference type="RefSeq" id="XP_011498726.1"/>
    </source>
</evidence>
<proteinExistence type="predicted"/>
<keyword evidence="1" id="KW-1185">Reference proteome</keyword>
<dbReference type="GeneID" id="105362892"/>
<protein>
    <submittedName>
        <fullName evidence="2">Uncharacterized protein LOC105362892 isoform X1</fullName>
    </submittedName>
</protein>
<dbReference type="InterPro" id="IPR009511">
    <property type="entry name" value="MAD1/Cdc20-bound-Mad2-bd"/>
</dbReference>
<evidence type="ECO:0000313" key="1">
    <source>
        <dbReference type="Proteomes" id="UP000695007"/>
    </source>
</evidence>
<dbReference type="PANTHER" id="PTHR15681:SF1">
    <property type="entry name" value="MAD2L1-BINDING PROTEIN"/>
    <property type="match status" value="1"/>
</dbReference>
<dbReference type="Pfam" id="PF06581">
    <property type="entry name" value="p31comet"/>
    <property type="match status" value="1"/>
</dbReference>
<gene>
    <name evidence="2" type="primary">LOC105362892</name>
</gene>
<dbReference type="PANTHER" id="PTHR15681">
    <property type="entry name" value="MAD2L1-BINDING PROTEIN"/>
    <property type="match status" value="1"/>
</dbReference>